<feature type="transmembrane region" description="Helical" evidence="6">
    <location>
        <begin position="181"/>
        <end position="200"/>
    </location>
</feature>
<evidence type="ECO:0000256" key="1">
    <source>
        <dbReference type="ARBA" id="ARBA00004651"/>
    </source>
</evidence>
<evidence type="ECO:0000256" key="3">
    <source>
        <dbReference type="ARBA" id="ARBA00022692"/>
    </source>
</evidence>
<feature type="transmembrane region" description="Helical" evidence="6">
    <location>
        <begin position="346"/>
        <end position="369"/>
    </location>
</feature>
<feature type="transmembrane region" description="Helical" evidence="6">
    <location>
        <begin position="264"/>
        <end position="281"/>
    </location>
</feature>
<dbReference type="PANTHER" id="PTHR43370">
    <property type="entry name" value="SUGAR ABC TRANSPORTER INTEGRAL MEMBRANE PROTEIN-RELATED"/>
    <property type="match status" value="1"/>
</dbReference>
<geneLocation type="plasmid" evidence="7">
    <name>unnamed4</name>
</geneLocation>
<dbReference type="RefSeq" id="WP_349963241.1">
    <property type="nucleotide sequence ID" value="NZ_CP157964.1"/>
</dbReference>
<keyword evidence="2" id="KW-1003">Cell membrane</keyword>
<feature type="transmembrane region" description="Helical" evidence="6">
    <location>
        <begin position="152"/>
        <end position="175"/>
    </location>
</feature>
<evidence type="ECO:0000313" key="7">
    <source>
        <dbReference type="EMBL" id="XBT97983.1"/>
    </source>
</evidence>
<dbReference type="GO" id="GO:0022857">
    <property type="term" value="F:transmembrane transporter activity"/>
    <property type="evidence" value="ECO:0007669"/>
    <property type="project" value="InterPro"/>
</dbReference>
<evidence type="ECO:0000256" key="6">
    <source>
        <dbReference type="SAM" id="Phobius"/>
    </source>
</evidence>
<dbReference type="InterPro" id="IPR001851">
    <property type="entry name" value="ABC_transp_permease"/>
</dbReference>
<organism evidence="7">
    <name type="scientific">Rhizobium sp. ZPR3</name>
    <dbReference type="NCBI Taxonomy" id="3158967"/>
    <lineage>
        <taxon>Bacteria</taxon>
        <taxon>Pseudomonadati</taxon>
        <taxon>Pseudomonadota</taxon>
        <taxon>Alphaproteobacteria</taxon>
        <taxon>Hyphomicrobiales</taxon>
        <taxon>Rhizobiaceae</taxon>
        <taxon>Rhizobium/Agrobacterium group</taxon>
        <taxon>Rhizobium</taxon>
    </lineage>
</organism>
<dbReference type="CDD" id="cd06580">
    <property type="entry name" value="TM_PBP1_transp_TpRbsC_like"/>
    <property type="match status" value="1"/>
</dbReference>
<name>A0AAU7S695_9HYPH</name>
<feature type="transmembrane region" description="Helical" evidence="6">
    <location>
        <begin position="123"/>
        <end position="145"/>
    </location>
</feature>
<dbReference type="EMBL" id="CP157964">
    <property type="protein sequence ID" value="XBT97983.1"/>
    <property type="molecule type" value="Genomic_DNA"/>
</dbReference>
<evidence type="ECO:0000256" key="2">
    <source>
        <dbReference type="ARBA" id="ARBA00022475"/>
    </source>
</evidence>
<feature type="transmembrane region" description="Helical" evidence="6">
    <location>
        <begin position="28"/>
        <end position="51"/>
    </location>
</feature>
<dbReference type="AlphaFoldDB" id="A0AAU7S695"/>
<feature type="transmembrane region" description="Helical" evidence="6">
    <location>
        <begin position="71"/>
        <end position="89"/>
    </location>
</feature>
<feature type="transmembrane region" description="Helical" evidence="6">
    <location>
        <begin position="98"/>
        <end position="117"/>
    </location>
</feature>
<keyword evidence="3 6" id="KW-0812">Transmembrane</keyword>
<gene>
    <name evidence="7" type="ORF">ABM479_34465</name>
</gene>
<dbReference type="PANTHER" id="PTHR43370:SF1">
    <property type="entry name" value="GUANOSINE ABC TRANSPORTER PERMEASE PROTEIN NUPQ"/>
    <property type="match status" value="1"/>
</dbReference>
<protein>
    <submittedName>
        <fullName evidence="7">ABC transporter permease</fullName>
    </submittedName>
</protein>
<feature type="transmembrane region" description="Helical" evidence="6">
    <location>
        <begin position="207"/>
        <end position="225"/>
    </location>
</feature>
<comment type="subcellular location">
    <subcellularLocation>
        <location evidence="1">Cell membrane</location>
        <topology evidence="1">Multi-pass membrane protein</topology>
    </subcellularLocation>
</comment>
<dbReference type="Pfam" id="PF02653">
    <property type="entry name" value="BPD_transp_2"/>
    <property type="match status" value="1"/>
</dbReference>
<evidence type="ECO:0000256" key="5">
    <source>
        <dbReference type="ARBA" id="ARBA00023136"/>
    </source>
</evidence>
<keyword evidence="7" id="KW-0614">Plasmid</keyword>
<feature type="transmembrane region" description="Helical" evidence="6">
    <location>
        <begin position="390"/>
        <end position="408"/>
    </location>
</feature>
<dbReference type="GO" id="GO:0005886">
    <property type="term" value="C:plasma membrane"/>
    <property type="evidence" value="ECO:0007669"/>
    <property type="project" value="UniProtKB-SubCell"/>
</dbReference>
<feature type="transmembrane region" description="Helical" evidence="6">
    <location>
        <begin position="314"/>
        <end position="334"/>
    </location>
</feature>
<evidence type="ECO:0000256" key="4">
    <source>
        <dbReference type="ARBA" id="ARBA00022989"/>
    </source>
</evidence>
<sequence length="423" mass="44333">MSSSAIVQAEQKAPVDPALRKRNRIVGLLLILIAVVIAVSLGHNLAGSATFNLDPPRADWKIGALHIPAGPYIYVVSAIVALLGFNLLLKAESKSTNLLLGIALALATTAFLTWATADKSLSLVGLLQATVVRAVPIAFGGLAGVLCERVGIVNIGIEGMMLAGAFTGAVIGSLLGGYSGLLAATIVGGLLGWLLAILTVRFLLDHIIAGVVINMLVLGLTSYAASQVLVRSPSLNHAPIFRAIEIPILSQIPLLGPVLFAQNLFVYAALIMIVGTTYYLFHTRFGLRARSVGEYPRAADTLGIDVFRTRTLHVVLGGMVAGFGGAWFTLGAVGQFDENMTAGRGFIGLAAMIFGRWHPIGVLAAALVFGFADTLQQKLIILQTPVPSDFLAMAPYIVTIIVVAGLVGRARAPAADGHNYVKS</sequence>
<reference evidence="7" key="1">
    <citation type="submission" date="2024-06" db="EMBL/GenBank/DDBJ databases">
        <authorList>
            <person name="Li T."/>
            <person name="Gao R."/>
        </authorList>
    </citation>
    <scope>NUCLEOTIDE SEQUENCE</scope>
    <source>
        <strain evidence="7">ZPR3</strain>
        <plasmid evidence="7">unnamed4</plasmid>
    </source>
</reference>
<keyword evidence="4 6" id="KW-1133">Transmembrane helix</keyword>
<keyword evidence="5 6" id="KW-0472">Membrane</keyword>
<accession>A0AAU7S695</accession>
<proteinExistence type="predicted"/>